<evidence type="ECO:0000313" key="5">
    <source>
        <dbReference type="Proteomes" id="UP000628442"/>
    </source>
</evidence>
<reference evidence="2" key="3">
    <citation type="submission" date="2022-12" db="EMBL/GenBank/DDBJ databases">
        <authorList>
            <person name="Sun Q."/>
            <person name="Kim S."/>
        </authorList>
    </citation>
    <scope>NUCLEOTIDE SEQUENCE</scope>
    <source>
        <strain evidence="2">KCTC 12343</strain>
    </source>
</reference>
<dbReference type="PANTHER" id="PTHR35370">
    <property type="entry name" value="CYTOPLASMIC PROTEIN-RELATED-RELATED"/>
    <property type="match status" value="1"/>
</dbReference>
<keyword evidence="4" id="KW-1185">Reference proteome</keyword>
<dbReference type="EMBL" id="CP036401">
    <property type="protein sequence ID" value="QBI04669.1"/>
    <property type="molecule type" value="Genomic_DNA"/>
</dbReference>
<protein>
    <submittedName>
        <fullName evidence="3">Type VI secretion system baseplate subunit TssF</fullName>
    </submittedName>
</protein>
<evidence type="ECO:0000313" key="4">
    <source>
        <dbReference type="Proteomes" id="UP000292307"/>
    </source>
</evidence>
<dbReference type="Pfam" id="PF05947">
    <property type="entry name" value="T6SS_TssF"/>
    <property type="match status" value="1"/>
</dbReference>
<dbReference type="NCBIfam" id="TIGR03359">
    <property type="entry name" value="VI_chp_6"/>
    <property type="match status" value="1"/>
</dbReference>
<gene>
    <name evidence="3" type="primary">tssF</name>
    <name evidence="3" type="ORF">EYF70_30465</name>
    <name evidence="2" type="ORF">GCM10007387_09180</name>
</gene>
<reference evidence="2" key="1">
    <citation type="journal article" date="2014" name="Int. J. Syst. Evol. Microbiol.">
        <title>Complete genome sequence of Corynebacterium casei LMG S-19264T (=DSM 44701T), isolated from a smear-ripened cheese.</title>
        <authorList>
            <consortium name="US DOE Joint Genome Institute (JGI-PGF)"/>
            <person name="Walter F."/>
            <person name="Albersmeier A."/>
            <person name="Kalinowski J."/>
            <person name="Ruckert C."/>
        </authorList>
    </citation>
    <scope>NUCLEOTIDE SEQUENCE</scope>
    <source>
        <strain evidence="2">KCTC 12343</strain>
    </source>
</reference>
<evidence type="ECO:0000313" key="3">
    <source>
        <dbReference type="EMBL" id="QBI04669.1"/>
    </source>
</evidence>
<dbReference type="OrthoDB" id="9763676at2"/>
<dbReference type="PANTHER" id="PTHR35370:SF1">
    <property type="entry name" value="TYPE VI SECRETION SYSTEM COMPONENT TSSF1"/>
    <property type="match status" value="1"/>
</dbReference>
<organism evidence="2 5">
    <name type="scientific">Pseudoduganella albidiflava</name>
    <dbReference type="NCBI Taxonomy" id="321983"/>
    <lineage>
        <taxon>Bacteria</taxon>
        <taxon>Pseudomonadati</taxon>
        <taxon>Pseudomonadota</taxon>
        <taxon>Betaproteobacteria</taxon>
        <taxon>Burkholderiales</taxon>
        <taxon>Oxalobacteraceae</taxon>
        <taxon>Telluria group</taxon>
        <taxon>Pseudoduganella</taxon>
    </lineage>
</organism>
<dbReference type="Proteomes" id="UP000292307">
    <property type="component" value="Chromosome"/>
</dbReference>
<proteinExistence type="predicted"/>
<dbReference type="EMBL" id="BMWV01000001">
    <property type="protein sequence ID" value="GGY29103.1"/>
    <property type="molecule type" value="Genomic_DNA"/>
</dbReference>
<dbReference type="InterPro" id="IPR010272">
    <property type="entry name" value="T6SS_TssF"/>
</dbReference>
<feature type="region of interest" description="Disordered" evidence="1">
    <location>
        <begin position="1"/>
        <end position="22"/>
    </location>
</feature>
<name>A0A411X6Q8_9BURK</name>
<dbReference type="AlphaFoldDB" id="A0A411X6Q8"/>
<dbReference type="RefSeq" id="WP_131148730.1">
    <property type="nucleotide sequence ID" value="NZ_BMWV01000001.1"/>
</dbReference>
<evidence type="ECO:0000256" key="1">
    <source>
        <dbReference type="SAM" id="MobiDB-lite"/>
    </source>
</evidence>
<reference evidence="3 4" key="2">
    <citation type="submission" date="2019-02" db="EMBL/GenBank/DDBJ databases">
        <title>Draft Genome Sequences of Six Type Strains of the Genus Massilia.</title>
        <authorList>
            <person name="Miess H."/>
            <person name="Frediansyhah A."/>
            <person name="Gross H."/>
        </authorList>
    </citation>
    <scope>NUCLEOTIDE SEQUENCE [LARGE SCALE GENOMIC DNA]</scope>
    <source>
        <strain evidence="3 4">DSM 17472</strain>
    </source>
</reference>
<feature type="region of interest" description="Disordered" evidence="1">
    <location>
        <begin position="420"/>
        <end position="444"/>
    </location>
</feature>
<accession>A0A411X6Q8</accession>
<dbReference type="Proteomes" id="UP000628442">
    <property type="component" value="Unassembled WGS sequence"/>
</dbReference>
<evidence type="ECO:0000313" key="2">
    <source>
        <dbReference type="EMBL" id="GGY29103.1"/>
    </source>
</evidence>
<sequence>MDRLLQQRPGLADTLAPMPDPVAGRPMQAASFRNADAWLPGALRHSPPPALPSCSVVQVESAGNRPLVTIPRGTELTTKAQPACRFRTIYDVAVAPLAIATARFVPCVDMPPTLGVPAGAACAIVIAIESTDPAIALDDAAAGPIRLFIDADPATRAALHDALFTRTLCTCVQAGRQWTQLAALPFAPVGCAADEALLPAAADRQPVGPSPRERHGLRLLAEYFAFPEKFDFFDIDLAPALARCPAGTLRLVLHVLLPALPSAGSLQSLAPSMLRLGCTPVVNLFSRAAEPLPIAAQRNTYPLRAFPLAEADASLYSVDAVTLLQAAGDAGLAIELPRFVALRRVQADRYWLVRHAGTAGGPEATISFVDSEQRPLALRGGTVAVQLTCTNGDAPASLPIGRPDGDLTGSGAAGRYPARFLRRPSTSSSPASQHGRAWRHSAAHASGDGASTQAALPALLALLRLHAPADSAAVQRQLAGIVSLDQRAVKAWLRFPQGAAYMHGTEVRLAVDVAAFDRSSVFVFAQVMEWLFAGYAGEEGFTRLVVVDLAGRELVRCAARAGGVLPV</sequence>